<dbReference type="EMBL" id="CDMY01000544">
    <property type="protein sequence ID" value="CEM21873.1"/>
    <property type="molecule type" value="Genomic_DNA"/>
</dbReference>
<evidence type="ECO:0000313" key="1">
    <source>
        <dbReference type="EMBL" id="CEM21873.1"/>
    </source>
</evidence>
<evidence type="ECO:0000313" key="2">
    <source>
        <dbReference type="Proteomes" id="UP000041254"/>
    </source>
</evidence>
<dbReference type="InParanoid" id="A0A0G4G1H8"/>
<gene>
    <name evidence="1" type="ORF">Vbra_6126</name>
</gene>
<dbReference type="AlphaFoldDB" id="A0A0G4G1H8"/>
<sequence>MSLKFTSDFAMRVVTTASLAQNAAWDERDNTATPSCPRIRTANSIWIEKGTDIPQTSLIGIGLHPLIFCRLPTMLLWLVAFHSAASLHKSAFLAPQLQRPVGFLRRHRPRASTRRFALNYTRVYTQEPSPEQIEIANPFKVWDLARGRYFALCDLDIDATENATHAKAMAAAEQQVAAATLDLTQRLRGNDTLCWHLVSVYWAKIGDCYRGNKYSLEQLKQNPHDDDASTVATVLNIMAVLFEARRNFILSILADRQHEIDPSGLTTIEMLNQAERELEQGAADTKKKPQSIADDAQDPFSHMRSFWDKQSQYHAWLKIFYSYTDSPNATMDVLVKEKEMAQEVAAMATAAEFDDRVNNVKQLRARTTLEVLMQRAGQDLPVTRGIGGRASAPSQEVFDQLNRIKTVAEEQPGDPHQGVVQGLGKVQEKEADKRIIERVEGKKEDGGGIEVQGIE</sequence>
<dbReference type="PhylomeDB" id="A0A0G4G1H8"/>
<dbReference type="Proteomes" id="UP000041254">
    <property type="component" value="Unassembled WGS sequence"/>
</dbReference>
<reference evidence="1 2" key="1">
    <citation type="submission" date="2014-11" db="EMBL/GenBank/DDBJ databases">
        <authorList>
            <person name="Zhu J."/>
            <person name="Qi W."/>
            <person name="Song R."/>
        </authorList>
    </citation>
    <scope>NUCLEOTIDE SEQUENCE [LARGE SCALE GENOMIC DNA]</scope>
</reference>
<dbReference type="VEuPathDB" id="CryptoDB:Vbra_6126"/>
<name>A0A0G4G1H8_VITBC</name>
<organism evidence="1 2">
    <name type="scientific">Vitrella brassicaformis (strain CCMP3155)</name>
    <dbReference type="NCBI Taxonomy" id="1169540"/>
    <lineage>
        <taxon>Eukaryota</taxon>
        <taxon>Sar</taxon>
        <taxon>Alveolata</taxon>
        <taxon>Colpodellida</taxon>
        <taxon>Vitrellaceae</taxon>
        <taxon>Vitrella</taxon>
    </lineage>
</organism>
<proteinExistence type="predicted"/>
<keyword evidence="2" id="KW-1185">Reference proteome</keyword>
<protein>
    <submittedName>
        <fullName evidence="1">Uncharacterized protein</fullName>
    </submittedName>
</protein>
<accession>A0A0G4G1H8</accession>